<evidence type="ECO:0000259" key="7">
    <source>
        <dbReference type="PROSITE" id="PS51553"/>
    </source>
</evidence>
<feature type="binding site" evidence="6">
    <location>
        <begin position="27"/>
        <end position="33"/>
    </location>
    <ligand>
        <name>ATP</name>
        <dbReference type="ChEBI" id="CHEBI:30616"/>
    </ligand>
</feature>
<evidence type="ECO:0000256" key="5">
    <source>
        <dbReference type="ARBA" id="ARBA00022840"/>
    </source>
</evidence>
<evidence type="ECO:0000313" key="8">
    <source>
        <dbReference type="EMBL" id="KAK4012655.1"/>
    </source>
</evidence>
<dbReference type="InterPro" id="IPR025777">
    <property type="entry name" value="GMPS_ATP_PPase_dom"/>
</dbReference>
<dbReference type="InterPro" id="IPR014729">
    <property type="entry name" value="Rossmann-like_a/b/a_fold"/>
</dbReference>
<dbReference type="PANTHER" id="PTHR11922">
    <property type="entry name" value="GMP SYNTHASE-RELATED"/>
    <property type="match status" value="1"/>
</dbReference>
<evidence type="ECO:0000256" key="6">
    <source>
        <dbReference type="PROSITE-ProRule" id="PRU00886"/>
    </source>
</evidence>
<evidence type="ECO:0000313" key="9">
    <source>
        <dbReference type="Proteomes" id="UP001234178"/>
    </source>
</evidence>
<keyword evidence="9" id="KW-1185">Reference proteome</keyword>
<evidence type="ECO:0000256" key="4">
    <source>
        <dbReference type="ARBA" id="ARBA00022755"/>
    </source>
</evidence>
<evidence type="ECO:0000256" key="1">
    <source>
        <dbReference type="ARBA" id="ARBA00022598"/>
    </source>
</evidence>
<name>A0ABQ9ZJB9_9CRUS</name>
<dbReference type="EMBL" id="JAOYFB010000004">
    <property type="protein sequence ID" value="KAK4012655.1"/>
    <property type="molecule type" value="Genomic_DNA"/>
</dbReference>
<protein>
    <recommendedName>
        <fullName evidence="7">GMPS ATP-PPase domain-containing protein</fullName>
    </recommendedName>
</protein>
<keyword evidence="1" id="KW-0436">Ligase</keyword>
<keyword evidence="4 6" id="KW-0658">Purine biosynthesis</keyword>
<dbReference type="PROSITE" id="PS51553">
    <property type="entry name" value="GMPS_ATP_PPASE"/>
    <property type="match status" value="1"/>
</dbReference>
<feature type="domain" description="GMPS ATP-PPase" evidence="7">
    <location>
        <begin position="1"/>
        <end position="228"/>
    </location>
</feature>
<keyword evidence="5 6" id="KW-0067">ATP-binding</keyword>
<sequence>MKLDEKCCMTSYSISVDCKEEEARAAVGVVDSAVCAALLHKVLLQGDQSSRVQAIHIDNGFLRKNESEQVVISLQQLGLNLRVVEVSLTFRDAATNVHVKTHHNDSEIVRQLRLHGRVVEPLEDFYKAEVRALGRKLSPTAELLERHTFPGPDNLLLRQDTLMPDLIETASNMGSSHADATKTHHNDSEMVRQFRIHDRLVEPLEDFHKDELRDLGPCRCHRDSVYASRYIVQILLKINPASSERFPVWQRDPNLSTEYKQKHWKM</sequence>
<keyword evidence="3 6" id="KW-0332">GMP biosynthesis</keyword>
<organism evidence="8 9">
    <name type="scientific">Daphnia magna</name>
    <dbReference type="NCBI Taxonomy" id="35525"/>
    <lineage>
        <taxon>Eukaryota</taxon>
        <taxon>Metazoa</taxon>
        <taxon>Ecdysozoa</taxon>
        <taxon>Arthropoda</taxon>
        <taxon>Crustacea</taxon>
        <taxon>Branchiopoda</taxon>
        <taxon>Diplostraca</taxon>
        <taxon>Cladocera</taxon>
        <taxon>Anomopoda</taxon>
        <taxon>Daphniidae</taxon>
        <taxon>Daphnia</taxon>
    </lineage>
</organism>
<keyword evidence="2 6" id="KW-0547">Nucleotide-binding</keyword>
<dbReference type="SUPFAM" id="SSF52402">
    <property type="entry name" value="Adenine nucleotide alpha hydrolases-like"/>
    <property type="match status" value="1"/>
</dbReference>
<evidence type="ECO:0000256" key="3">
    <source>
        <dbReference type="ARBA" id="ARBA00022749"/>
    </source>
</evidence>
<proteinExistence type="predicted"/>
<accession>A0ABQ9ZJB9</accession>
<evidence type="ECO:0000256" key="2">
    <source>
        <dbReference type="ARBA" id="ARBA00022741"/>
    </source>
</evidence>
<comment type="caution">
    <text evidence="8">The sequence shown here is derived from an EMBL/GenBank/DDBJ whole genome shotgun (WGS) entry which is preliminary data.</text>
</comment>
<dbReference type="PANTHER" id="PTHR11922:SF2">
    <property type="entry name" value="GMP SYNTHASE [GLUTAMINE-HYDROLYZING]"/>
    <property type="match status" value="1"/>
</dbReference>
<reference evidence="8 9" key="1">
    <citation type="journal article" date="2023" name="Nucleic Acids Res.">
        <title>The hologenome of Daphnia magna reveals possible DNA methylation and microbiome-mediated evolution of the host genome.</title>
        <authorList>
            <person name="Chaturvedi A."/>
            <person name="Li X."/>
            <person name="Dhandapani V."/>
            <person name="Marshall H."/>
            <person name="Kissane S."/>
            <person name="Cuenca-Cambronero M."/>
            <person name="Asole G."/>
            <person name="Calvet F."/>
            <person name="Ruiz-Romero M."/>
            <person name="Marangio P."/>
            <person name="Guigo R."/>
            <person name="Rago D."/>
            <person name="Mirbahai L."/>
            <person name="Eastwood N."/>
            <person name="Colbourne J.K."/>
            <person name="Zhou J."/>
            <person name="Mallon E."/>
            <person name="Orsini L."/>
        </authorList>
    </citation>
    <scope>NUCLEOTIDE SEQUENCE [LARGE SCALE GENOMIC DNA]</scope>
    <source>
        <strain evidence="8">LRV0_1</strain>
    </source>
</reference>
<dbReference type="Proteomes" id="UP001234178">
    <property type="component" value="Unassembled WGS sequence"/>
</dbReference>
<gene>
    <name evidence="8" type="ORF">OUZ56_024892</name>
</gene>
<dbReference type="Gene3D" id="3.40.50.620">
    <property type="entry name" value="HUPs"/>
    <property type="match status" value="3"/>
</dbReference>